<evidence type="ECO:0000313" key="1">
    <source>
        <dbReference type="EMBL" id="KKK57080.1"/>
    </source>
</evidence>
<comment type="caution">
    <text evidence="1">The sequence shown here is derived from an EMBL/GenBank/DDBJ whole genome shotgun (WGS) entry which is preliminary data.</text>
</comment>
<feature type="non-terminal residue" evidence="1">
    <location>
        <position position="335"/>
    </location>
</feature>
<organism evidence="1">
    <name type="scientific">marine sediment metagenome</name>
    <dbReference type="NCBI Taxonomy" id="412755"/>
    <lineage>
        <taxon>unclassified sequences</taxon>
        <taxon>metagenomes</taxon>
        <taxon>ecological metagenomes</taxon>
    </lineage>
</organism>
<name>A0A0F8X7Z2_9ZZZZ</name>
<protein>
    <submittedName>
        <fullName evidence="1">Uncharacterized protein</fullName>
    </submittedName>
</protein>
<dbReference type="EMBL" id="LAZR01064665">
    <property type="protein sequence ID" value="KKK57080.1"/>
    <property type="molecule type" value="Genomic_DNA"/>
</dbReference>
<dbReference type="AlphaFoldDB" id="A0A0F8X7Z2"/>
<accession>A0A0F8X7Z2</accession>
<reference evidence="1" key="1">
    <citation type="journal article" date="2015" name="Nature">
        <title>Complex archaea that bridge the gap between prokaryotes and eukaryotes.</title>
        <authorList>
            <person name="Spang A."/>
            <person name="Saw J.H."/>
            <person name="Jorgensen S.L."/>
            <person name="Zaremba-Niedzwiedzka K."/>
            <person name="Martijn J."/>
            <person name="Lind A.E."/>
            <person name="van Eijk R."/>
            <person name="Schleper C."/>
            <person name="Guy L."/>
            <person name="Ettema T.J."/>
        </authorList>
    </citation>
    <scope>NUCLEOTIDE SEQUENCE</scope>
</reference>
<sequence>MHIFAMAGLALVLMGCGVAHQPTNDLPKSGGIHKTRSMKKILNIVALLLCVTLAVPAQAEHHQTSNVGTAASAHPEATKAGFEMRALSTLNAGQVIEYRNGSEWVRFQPMALQYSNDLDQIQPISMPASVAATVDDDTLTWMGGYGPGLDFSWQVQTARLMKLLTINAPTDLPAVDQFILDGGNPVLELNLIFAFSNGVTPYVNGQPWGKGQNAGDRDTQGLVEFRDGQGNILWWFNLPRSWDSEGNEQLGTFRFKKQGNSLFVTHRVPLSFVQNAVYPLMVDTTIDEQVGFGVDDAKEKALNLALNKISGEWDFPALKDLLEELDTGAFDMEIT</sequence>
<proteinExistence type="predicted"/>
<gene>
    <name evidence="1" type="ORF">LCGC14_3058090</name>
</gene>